<feature type="chain" id="PRO_5045937423" evidence="1">
    <location>
        <begin position="18"/>
        <end position="249"/>
    </location>
</feature>
<proteinExistence type="predicted"/>
<dbReference type="Proteomes" id="UP001241656">
    <property type="component" value="Chromosome"/>
</dbReference>
<keyword evidence="1" id="KW-0732">Signal</keyword>
<reference evidence="2 3" key="1">
    <citation type="submission" date="2023-05" db="EMBL/GenBank/DDBJ databases">
        <title>Genomic insight into Chryseobacterium sp. wdc7 isolated forest soil (Gotjawal).</title>
        <authorList>
            <person name="Park S.-J."/>
        </authorList>
    </citation>
    <scope>NUCLEOTIDE SEQUENCE [LARGE SCALE GENOMIC DNA]</scope>
    <source>
        <strain evidence="3">wdc7</strain>
    </source>
</reference>
<dbReference type="InterPro" id="IPR005901">
    <property type="entry name" value="GLPGLI"/>
</dbReference>
<accession>A0ABY8RBE2</accession>
<name>A0ABY8RBE2_9FLAO</name>
<sequence>MKTILLLFFLTANFLAAQNIHVVYSNKTSKYTTFQEDLFIVENNSVSIRDSTVVNTFDAKANNSGNNEAIFFRKEKNHKITYFKNHKNKVLFNNHLDEKIFFIEDVLPEMNWNTNHEETKMIAGFLCNKATLKFRGSNITAFYSKILKYNSGPYKFGGLEGLILEIQDDDHPEFNSWIATIVQENYQLNHKLPNIPDNTKTISLKDFLVLKNKNSNDQFNKMIGNAPSGVVIKNKKIIRGGIEKKYEWE</sequence>
<evidence type="ECO:0000313" key="3">
    <source>
        <dbReference type="Proteomes" id="UP001241656"/>
    </source>
</evidence>
<feature type="signal peptide" evidence="1">
    <location>
        <begin position="1"/>
        <end position="17"/>
    </location>
</feature>
<dbReference type="NCBIfam" id="TIGR01200">
    <property type="entry name" value="GLPGLI"/>
    <property type="match status" value="1"/>
</dbReference>
<evidence type="ECO:0000256" key="1">
    <source>
        <dbReference type="SAM" id="SignalP"/>
    </source>
</evidence>
<organism evidence="2 3">
    <name type="scientific">Chryseobacterium gotjawalense</name>
    <dbReference type="NCBI Taxonomy" id="3042315"/>
    <lineage>
        <taxon>Bacteria</taxon>
        <taxon>Pseudomonadati</taxon>
        <taxon>Bacteroidota</taxon>
        <taxon>Flavobacteriia</taxon>
        <taxon>Flavobacteriales</taxon>
        <taxon>Weeksellaceae</taxon>
        <taxon>Chryseobacterium group</taxon>
        <taxon>Chryseobacterium</taxon>
    </lineage>
</organism>
<evidence type="ECO:0000313" key="2">
    <source>
        <dbReference type="EMBL" id="WHF51281.1"/>
    </source>
</evidence>
<protein>
    <submittedName>
        <fullName evidence="2">GLPGLI family protein</fullName>
    </submittedName>
</protein>
<gene>
    <name evidence="2" type="ORF">QGN23_12700</name>
</gene>
<dbReference type="RefSeq" id="WP_282904635.1">
    <property type="nucleotide sequence ID" value="NZ_CP124855.1"/>
</dbReference>
<keyword evidence="3" id="KW-1185">Reference proteome</keyword>
<dbReference type="EMBL" id="CP124855">
    <property type="protein sequence ID" value="WHF51281.1"/>
    <property type="molecule type" value="Genomic_DNA"/>
</dbReference>